<evidence type="ECO:0000256" key="1">
    <source>
        <dbReference type="ARBA" id="ARBA00023015"/>
    </source>
</evidence>
<dbReference type="PANTHER" id="PTHR33204:SF18">
    <property type="entry name" value="TRANSCRIPTIONAL REGULATORY PROTEIN"/>
    <property type="match status" value="1"/>
</dbReference>
<dbReference type="PANTHER" id="PTHR33204">
    <property type="entry name" value="TRANSCRIPTIONAL REGULATOR, MARR FAMILY"/>
    <property type="match status" value="1"/>
</dbReference>
<protein>
    <submittedName>
        <fullName evidence="5">Winged helix-turn-helix transcriptional regulator</fullName>
    </submittedName>
</protein>
<evidence type="ECO:0000313" key="6">
    <source>
        <dbReference type="Proteomes" id="UP001602119"/>
    </source>
</evidence>
<evidence type="ECO:0000256" key="2">
    <source>
        <dbReference type="ARBA" id="ARBA00023125"/>
    </source>
</evidence>
<proteinExistence type="predicted"/>
<dbReference type="EMBL" id="JBIAXI010000001">
    <property type="protein sequence ID" value="MFF4771491.1"/>
    <property type="molecule type" value="Genomic_DNA"/>
</dbReference>
<dbReference type="InterPro" id="IPR036390">
    <property type="entry name" value="WH_DNA-bd_sf"/>
</dbReference>
<dbReference type="Pfam" id="PF01638">
    <property type="entry name" value="HxlR"/>
    <property type="match status" value="1"/>
</dbReference>
<evidence type="ECO:0000256" key="3">
    <source>
        <dbReference type="ARBA" id="ARBA00023163"/>
    </source>
</evidence>
<dbReference type="InterPro" id="IPR036388">
    <property type="entry name" value="WH-like_DNA-bd_sf"/>
</dbReference>
<dbReference type="RefSeq" id="WP_245656404.1">
    <property type="nucleotide sequence ID" value="NZ_BBYK01000074.1"/>
</dbReference>
<sequence length="144" mass="16030">MTGDVADSAEGAVAEIFEPYGDYVADCPARLAVDLFASAWLPVLVWALRNGPMRPVRLQQEVGGISQKVLTQTLRRMERYGLVERHRYAEAPPRVEYELTGPGRDLLIPIYALGQWAHRHADTVPVNVMEPESDSDDPRSCPEA</sequence>
<keyword evidence="3" id="KW-0804">Transcription</keyword>
<dbReference type="PROSITE" id="PS51118">
    <property type="entry name" value="HTH_HXLR"/>
    <property type="match status" value="1"/>
</dbReference>
<dbReference type="Proteomes" id="UP001602119">
    <property type="component" value="Unassembled WGS sequence"/>
</dbReference>
<dbReference type="SUPFAM" id="SSF46785">
    <property type="entry name" value="Winged helix' DNA-binding domain"/>
    <property type="match status" value="1"/>
</dbReference>
<evidence type="ECO:0000259" key="4">
    <source>
        <dbReference type="PROSITE" id="PS51118"/>
    </source>
</evidence>
<dbReference type="InterPro" id="IPR002577">
    <property type="entry name" value="HTH_HxlR"/>
</dbReference>
<keyword evidence="6" id="KW-1185">Reference proteome</keyword>
<dbReference type="CDD" id="cd00090">
    <property type="entry name" value="HTH_ARSR"/>
    <property type="match status" value="1"/>
</dbReference>
<dbReference type="InterPro" id="IPR011991">
    <property type="entry name" value="ArsR-like_HTH"/>
</dbReference>
<gene>
    <name evidence="5" type="ORF">ACFY05_01380</name>
</gene>
<evidence type="ECO:0000313" key="5">
    <source>
        <dbReference type="EMBL" id="MFF4771491.1"/>
    </source>
</evidence>
<reference evidence="5 6" key="1">
    <citation type="submission" date="2024-10" db="EMBL/GenBank/DDBJ databases">
        <title>The Natural Products Discovery Center: Release of the First 8490 Sequenced Strains for Exploring Actinobacteria Biosynthetic Diversity.</title>
        <authorList>
            <person name="Kalkreuter E."/>
            <person name="Kautsar S.A."/>
            <person name="Yang D."/>
            <person name="Bader C.D."/>
            <person name="Teijaro C.N."/>
            <person name="Fluegel L."/>
            <person name="Davis C.M."/>
            <person name="Simpson J.R."/>
            <person name="Lauterbach L."/>
            <person name="Steele A.D."/>
            <person name="Gui C."/>
            <person name="Meng S."/>
            <person name="Li G."/>
            <person name="Viehrig K."/>
            <person name="Ye F."/>
            <person name="Su P."/>
            <person name="Kiefer A.F."/>
            <person name="Nichols A."/>
            <person name="Cepeda A.J."/>
            <person name="Yan W."/>
            <person name="Fan B."/>
            <person name="Jiang Y."/>
            <person name="Adhikari A."/>
            <person name="Zheng C.-J."/>
            <person name="Schuster L."/>
            <person name="Cowan T.M."/>
            <person name="Smanski M.J."/>
            <person name="Chevrette M.G."/>
            <person name="De Carvalho L.P.S."/>
            <person name="Shen B."/>
        </authorList>
    </citation>
    <scope>NUCLEOTIDE SEQUENCE [LARGE SCALE GENOMIC DNA]</scope>
    <source>
        <strain evidence="5 6">NPDC001281</strain>
    </source>
</reference>
<keyword evidence="1" id="KW-0805">Transcription regulation</keyword>
<keyword evidence="2" id="KW-0238">DNA-binding</keyword>
<accession>A0ABW6UWR4</accession>
<comment type="caution">
    <text evidence="5">The sequence shown here is derived from an EMBL/GenBank/DDBJ whole genome shotgun (WGS) entry which is preliminary data.</text>
</comment>
<dbReference type="Gene3D" id="1.10.10.10">
    <property type="entry name" value="Winged helix-like DNA-binding domain superfamily/Winged helix DNA-binding domain"/>
    <property type="match status" value="1"/>
</dbReference>
<name>A0ABW6UWR4_MICFU</name>
<organism evidence="5 6">
    <name type="scientific">Microtetraspora fusca</name>
    <dbReference type="NCBI Taxonomy" id="1997"/>
    <lineage>
        <taxon>Bacteria</taxon>
        <taxon>Bacillati</taxon>
        <taxon>Actinomycetota</taxon>
        <taxon>Actinomycetes</taxon>
        <taxon>Streptosporangiales</taxon>
        <taxon>Streptosporangiaceae</taxon>
        <taxon>Microtetraspora</taxon>
    </lineage>
</organism>
<feature type="domain" description="HTH hxlR-type" evidence="4">
    <location>
        <begin position="27"/>
        <end position="125"/>
    </location>
</feature>